<dbReference type="RefSeq" id="WP_044520020.1">
    <property type="nucleotide sequence ID" value="NZ_HG322952.1"/>
</dbReference>
<gene>
    <name evidence="1" type="ORF">HGA11_30055</name>
</gene>
<organism evidence="1 2">
    <name type="scientific">Mycolicibacterium septicum DSM 44393</name>
    <dbReference type="NCBI Taxonomy" id="1341646"/>
    <lineage>
        <taxon>Bacteria</taxon>
        <taxon>Bacillati</taxon>
        <taxon>Actinomycetota</taxon>
        <taxon>Actinomycetes</taxon>
        <taxon>Mycobacteriales</taxon>
        <taxon>Mycobacteriaceae</taxon>
        <taxon>Mycolicibacterium</taxon>
    </lineage>
</organism>
<comment type="caution">
    <text evidence="1">The sequence shown here is derived from an EMBL/GenBank/DDBJ whole genome shotgun (WGS) entry which is preliminary data.</text>
</comment>
<reference evidence="1 2" key="1">
    <citation type="submission" date="2020-04" db="EMBL/GenBank/DDBJ databases">
        <title>MicrobeNet Type strains.</title>
        <authorList>
            <person name="Nicholson A.C."/>
        </authorList>
    </citation>
    <scope>NUCLEOTIDE SEQUENCE [LARGE SCALE GENOMIC DNA]</scope>
    <source>
        <strain evidence="1 2">ATCC 700731</strain>
    </source>
</reference>
<proteinExistence type="predicted"/>
<dbReference type="Proteomes" id="UP000518188">
    <property type="component" value="Unassembled WGS sequence"/>
</dbReference>
<evidence type="ECO:0000313" key="1">
    <source>
        <dbReference type="EMBL" id="NKZ15224.1"/>
    </source>
</evidence>
<dbReference type="EMBL" id="JAAXPJ010000017">
    <property type="protein sequence ID" value="NKZ15224.1"/>
    <property type="molecule type" value="Genomic_DNA"/>
</dbReference>
<dbReference type="AlphaFoldDB" id="A0A7X6MYB6"/>
<sequence>MRSIEDEIQRVNERSRKMLGAYLEWYDKIEFADTYNTMYSDIIDYANFRFETADSCLDLIDRRKIADALGLERSLLEHYLLLMLLCRGHKYFQLENLETKTPQEFAEYFERQKVALAEQQKTSEAGPLYIAKYPRAARHLMHVFEGLRGEGDGGEGISIPYHFFQFQEFHPESMRLNDKDYFEYYEPGPDIRKVQKDRRRETAALYRHYLSYDALLQNLELNELADKTVRARIEAHYTFLGKFLHPTHQAARNLHVRSNFLSGRTAIGMEEEYTGSAILLAALYVCFCLAGILNEIAALFEAAPQMYIHDAGTGDIRGLAASVPLDFPYFWFLYNAPPLYDKFNYAVHHVDDKDLDEWGGFEGVPNELVSFDYNIYRQLDSAIGGWSNTRVGRYKSPLDDDG</sequence>
<accession>A0A7X6MYB6</accession>
<evidence type="ECO:0000313" key="2">
    <source>
        <dbReference type="Proteomes" id="UP000518188"/>
    </source>
</evidence>
<name>A0A7X6MYB6_9MYCO</name>
<protein>
    <submittedName>
        <fullName evidence="1">Uncharacterized protein</fullName>
    </submittedName>
</protein>